<organism evidence="2 3">
    <name type="scientific">Liparis tanakae</name>
    <name type="common">Tanaka's snailfish</name>
    <dbReference type="NCBI Taxonomy" id="230148"/>
    <lineage>
        <taxon>Eukaryota</taxon>
        <taxon>Metazoa</taxon>
        <taxon>Chordata</taxon>
        <taxon>Craniata</taxon>
        <taxon>Vertebrata</taxon>
        <taxon>Euteleostomi</taxon>
        <taxon>Actinopterygii</taxon>
        <taxon>Neopterygii</taxon>
        <taxon>Teleostei</taxon>
        <taxon>Neoteleostei</taxon>
        <taxon>Acanthomorphata</taxon>
        <taxon>Eupercaria</taxon>
        <taxon>Perciformes</taxon>
        <taxon>Cottioidei</taxon>
        <taxon>Cottales</taxon>
        <taxon>Liparidae</taxon>
        <taxon>Liparis</taxon>
    </lineage>
</organism>
<comment type="caution">
    <text evidence="2">The sequence shown here is derived from an EMBL/GenBank/DDBJ whole genome shotgun (WGS) entry which is preliminary data.</text>
</comment>
<evidence type="ECO:0000313" key="3">
    <source>
        <dbReference type="Proteomes" id="UP000314294"/>
    </source>
</evidence>
<protein>
    <submittedName>
        <fullName evidence="2">Uncharacterized protein</fullName>
    </submittedName>
</protein>
<evidence type="ECO:0000313" key="2">
    <source>
        <dbReference type="EMBL" id="TNN44242.1"/>
    </source>
</evidence>
<feature type="region of interest" description="Disordered" evidence="1">
    <location>
        <begin position="1"/>
        <end position="23"/>
    </location>
</feature>
<gene>
    <name evidence="2" type="ORF">EYF80_045570</name>
</gene>
<accession>A0A4Z2FV87</accession>
<proteinExistence type="predicted"/>
<dbReference type="Proteomes" id="UP000314294">
    <property type="component" value="Unassembled WGS sequence"/>
</dbReference>
<name>A0A4Z2FV87_9TELE</name>
<sequence length="189" mass="20870">MEESHLLGTTPSETSRERGRGSKLLSRSMKELWTWKNAVTGILGPYRVTASLHVAQLLGEDAAGLPLTPVRRGVERRPAVKVHRRHVQPTLTQDPTQQHNGMKRHMTTYTLHEEVTPLAAATCSGVAPVRWCFTSAGEPSVSQSVTLKEQLGGLIQSDVQWNITVTVHSGDGRPLLQEKTERTNTVINH</sequence>
<dbReference type="EMBL" id="SRLO01000916">
    <property type="protein sequence ID" value="TNN44242.1"/>
    <property type="molecule type" value="Genomic_DNA"/>
</dbReference>
<reference evidence="2 3" key="1">
    <citation type="submission" date="2019-03" db="EMBL/GenBank/DDBJ databases">
        <title>First draft genome of Liparis tanakae, snailfish: a comprehensive survey of snailfish specific genes.</title>
        <authorList>
            <person name="Kim W."/>
            <person name="Song I."/>
            <person name="Jeong J.-H."/>
            <person name="Kim D."/>
            <person name="Kim S."/>
            <person name="Ryu S."/>
            <person name="Song J.Y."/>
            <person name="Lee S.K."/>
        </authorList>
    </citation>
    <scope>NUCLEOTIDE SEQUENCE [LARGE SCALE GENOMIC DNA]</scope>
    <source>
        <tissue evidence="2">Muscle</tissue>
    </source>
</reference>
<dbReference type="AlphaFoldDB" id="A0A4Z2FV87"/>
<evidence type="ECO:0000256" key="1">
    <source>
        <dbReference type="SAM" id="MobiDB-lite"/>
    </source>
</evidence>
<keyword evidence="3" id="KW-1185">Reference proteome</keyword>